<gene>
    <name evidence="8" type="ORF">FJM51_05360</name>
</gene>
<evidence type="ECO:0000313" key="9">
    <source>
        <dbReference type="Proteomes" id="UP000319255"/>
    </source>
</evidence>
<name>A0A501WYJ0_9RHOB</name>
<dbReference type="Pfam" id="PF01555">
    <property type="entry name" value="N6_N4_Mtase"/>
    <property type="match status" value="1"/>
</dbReference>
<proteinExistence type="inferred from homology"/>
<dbReference type="InterPro" id="IPR002052">
    <property type="entry name" value="DNA_methylase_N6_adenine_CS"/>
</dbReference>
<comment type="catalytic activity">
    <reaction evidence="4">
        <text>a 2'-deoxyadenosine in DNA + S-adenosyl-L-methionine = an N(6)-methyl-2'-deoxyadenosine in DNA + S-adenosyl-L-homocysteine + H(+)</text>
        <dbReference type="Rhea" id="RHEA:15197"/>
        <dbReference type="Rhea" id="RHEA-COMP:12418"/>
        <dbReference type="Rhea" id="RHEA-COMP:12419"/>
        <dbReference type="ChEBI" id="CHEBI:15378"/>
        <dbReference type="ChEBI" id="CHEBI:57856"/>
        <dbReference type="ChEBI" id="CHEBI:59789"/>
        <dbReference type="ChEBI" id="CHEBI:90615"/>
        <dbReference type="ChEBI" id="CHEBI:90616"/>
        <dbReference type="EC" id="2.1.1.72"/>
    </reaction>
</comment>
<dbReference type="GO" id="GO:0003677">
    <property type="term" value="F:DNA binding"/>
    <property type="evidence" value="ECO:0007669"/>
    <property type="project" value="InterPro"/>
</dbReference>
<dbReference type="SUPFAM" id="SSF53335">
    <property type="entry name" value="S-adenosyl-L-methionine-dependent methyltransferases"/>
    <property type="match status" value="2"/>
</dbReference>
<dbReference type="GO" id="GO:0009007">
    <property type="term" value="F:site-specific DNA-methyltransferase (adenine-specific) activity"/>
    <property type="evidence" value="ECO:0007669"/>
    <property type="project" value="UniProtKB-EC"/>
</dbReference>
<accession>A0A501WYJ0</accession>
<evidence type="ECO:0000259" key="7">
    <source>
        <dbReference type="Pfam" id="PF01555"/>
    </source>
</evidence>
<evidence type="ECO:0000256" key="3">
    <source>
        <dbReference type="ARBA" id="ARBA00022679"/>
    </source>
</evidence>
<sequence>MRAAPITLHAGDCLEVAAGLPADSFDAIVTDPPYHLTSIVRRFGGPTAALAGEESDGPLARASRGFMGKEWDGGDLVFRPATWATLGRVLKPGGHLVAFNHSRTFHRMAVAIEDAGFEVRDSILDLYATGPLWGDFLDGLSPDQGRAFARAVAGGGGPLLAWLYGSGMPKSHNVAAAIDKVLGVEGEIIGRHSPVARWASDYADGMRDVSAREIRGIVSEAAKAFDGWGTALKPAFEPIVLARKPLAESSIARQHLATGTGGLNIDAARIGASGGTVSGRTRGASAGILGNGLNGGGAYPIDAGRWPANVTHDGSVEVRARFPVDAEGSVGRFFYSAKADAADRRGSKHPTVKPHALMRWLVRLVSARGGLILDPFGGSGATGWAAAAEGRRAVLIERDPDYAAHIARVIAGLEDPAGPHSPDDSDPSDRQPSLF</sequence>
<dbReference type="OrthoDB" id="9816043at2"/>
<dbReference type="InterPro" id="IPR029063">
    <property type="entry name" value="SAM-dependent_MTases_sf"/>
</dbReference>
<evidence type="ECO:0000256" key="4">
    <source>
        <dbReference type="ARBA" id="ARBA00047942"/>
    </source>
</evidence>
<dbReference type="InterPro" id="IPR001091">
    <property type="entry name" value="RM_Methyltransferase"/>
</dbReference>
<dbReference type="AlphaFoldDB" id="A0A501WYJ0"/>
<dbReference type="InterPro" id="IPR002941">
    <property type="entry name" value="DNA_methylase_N4/N6"/>
</dbReference>
<feature type="region of interest" description="Disordered" evidence="6">
    <location>
        <begin position="413"/>
        <end position="435"/>
    </location>
</feature>
<dbReference type="Gene3D" id="3.40.50.150">
    <property type="entry name" value="Vaccinia Virus protein VP39"/>
    <property type="match status" value="2"/>
</dbReference>
<evidence type="ECO:0000256" key="6">
    <source>
        <dbReference type="SAM" id="MobiDB-lite"/>
    </source>
</evidence>
<evidence type="ECO:0000256" key="5">
    <source>
        <dbReference type="RuleBase" id="RU362026"/>
    </source>
</evidence>
<reference evidence="8 9" key="1">
    <citation type="submission" date="2019-06" db="EMBL/GenBank/DDBJ databases">
        <title>A novel bacterium of genus Amaricoccus, isolated from marine sediment.</title>
        <authorList>
            <person name="Huang H."/>
            <person name="Mo K."/>
            <person name="Hu Y."/>
        </authorList>
    </citation>
    <scope>NUCLEOTIDE SEQUENCE [LARGE SCALE GENOMIC DNA]</scope>
    <source>
        <strain evidence="8 9">HB172011</strain>
    </source>
</reference>
<feature type="domain" description="DNA methylase N-4/N-6" evidence="7">
    <location>
        <begin position="343"/>
        <end position="406"/>
    </location>
</feature>
<organism evidence="8 9">
    <name type="scientific">Amaricoccus solimangrovi</name>
    <dbReference type="NCBI Taxonomy" id="2589815"/>
    <lineage>
        <taxon>Bacteria</taxon>
        <taxon>Pseudomonadati</taxon>
        <taxon>Pseudomonadota</taxon>
        <taxon>Alphaproteobacteria</taxon>
        <taxon>Rhodobacterales</taxon>
        <taxon>Paracoccaceae</taxon>
        <taxon>Amaricoccus</taxon>
    </lineage>
</organism>
<evidence type="ECO:0000313" key="8">
    <source>
        <dbReference type="EMBL" id="TPE52607.1"/>
    </source>
</evidence>
<evidence type="ECO:0000256" key="1">
    <source>
        <dbReference type="ARBA" id="ARBA00006594"/>
    </source>
</evidence>
<dbReference type="GO" id="GO:0032259">
    <property type="term" value="P:methylation"/>
    <property type="evidence" value="ECO:0007669"/>
    <property type="project" value="UniProtKB-KW"/>
</dbReference>
<dbReference type="EMBL" id="VFRP01000003">
    <property type="protein sequence ID" value="TPE52607.1"/>
    <property type="molecule type" value="Genomic_DNA"/>
</dbReference>
<keyword evidence="9" id="KW-1185">Reference proteome</keyword>
<dbReference type="PROSITE" id="PS00092">
    <property type="entry name" value="N6_MTASE"/>
    <property type="match status" value="1"/>
</dbReference>
<dbReference type="GO" id="GO:0008170">
    <property type="term" value="F:N-methyltransferase activity"/>
    <property type="evidence" value="ECO:0007669"/>
    <property type="project" value="InterPro"/>
</dbReference>
<comment type="similarity">
    <text evidence="1 5">Belongs to the N(4)/N(6)-methyltransferase family.</text>
</comment>
<dbReference type="PRINTS" id="PR00508">
    <property type="entry name" value="S21N4MTFRASE"/>
</dbReference>
<comment type="caution">
    <text evidence="8">The sequence shown here is derived from an EMBL/GenBank/DDBJ whole genome shotgun (WGS) entry which is preliminary data.</text>
</comment>
<keyword evidence="2 8" id="KW-0489">Methyltransferase</keyword>
<dbReference type="EC" id="2.1.1.-" evidence="5"/>
<protein>
    <recommendedName>
        <fullName evidence="5">Methyltransferase</fullName>
        <ecNumber evidence="5">2.1.1.-</ecNumber>
    </recommendedName>
</protein>
<dbReference type="RefSeq" id="WP_140453090.1">
    <property type="nucleotide sequence ID" value="NZ_VFRP01000003.1"/>
</dbReference>
<dbReference type="Proteomes" id="UP000319255">
    <property type="component" value="Unassembled WGS sequence"/>
</dbReference>
<evidence type="ECO:0000256" key="2">
    <source>
        <dbReference type="ARBA" id="ARBA00022603"/>
    </source>
</evidence>
<keyword evidence="3 8" id="KW-0808">Transferase</keyword>